<dbReference type="EMBL" id="CADCVK010000339">
    <property type="protein sequence ID" value="CAA9493958.1"/>
    <property type="molecule type" value="Genomic_DNA"/>
</dbReference>
<dbReference type="Gene3D" id="3.40.50.1820">
    <property type="entry name" value="alpha/beta hydrolase"/>
    <property type="match status" value="1"/>
</dbReference>
<reference evidence="1" key="1">
    <citation type="submission" date="2020-02" db="EMBL/GenBank/DDBJ databases">
        <authorList>
            <person name="Meier V. D."/>
        </authorList>
    </citation>
    <scope>NUCLEOTIDE SEQUENCE</scope>
    <source>
        <strain evidence="1">AVDCRST_MAG12</strain>
    </source>
</reference>
<dbReference type="InterPro" id="IPR029058">
    <property type="entry name" value="AB_hydrolase_fold"/>
</dbReference>
<organism evidence="1">
    <name type="scientific">uncultured Rubrobacteraceae bacterium</name>
    <dbReference type="NCBI Taxonomy" id="349277"/>
    <lineage>
        <taxon>Bacteria</taxon>
        <taxon>Bacillati</taxon>
        <taxon>Actinomycetota</taxon>
        <taxon>Rubrobacteria</taxon>
        <taxon>Rubrobacterales</taxon>
        <taxon>Rubrobacteraceae</taxon>
        <taxon>environmental samples</taxon>
    </lineage>
</organism>
<protein>
    <recommendedName>
        <fullName evidence="2">Dienelactone hydrolase domain-containing protein</fullName>
    </recommendedName>
</protein>
<dbReference type="SUPFAM" id="SSF53474">
    <property type="entry name" value="alpha/beta-Hydrolases"/>
    <property type="match status" value="1"/>
</dbReference>
<evidence type="ECO:0000313" key="1">
    <source>
        <dbReference type="EMBL" id="CAA9493958.1"/>
    </source>
</evidence>
<sequence length="268" mass="27796">MAKTKVFDQGRALARRRGTRTSARFAGHGGVLAATMLALLVASCSGGPTEEAADELAGRCGARDLGVPVEALPYEAGSGEGVDGFVLGDGSEGVVFSNQTDTVLCDWLPLAREMAGEGRRALIYDYSYKPDAAKEVEAAAGELERLGVDRVVLVGASKGAVGSLVAATTMEEPSVAGVASLSSVGDFEGLDPREDAGGLDMPLLLMASRDDGDAAEVAREVAKRAPSDEERVEVFGGYAHGTDLLGGKHGREARELLARFVDGSLPRD</sequence>
<dbReference type="AlphaFoldDB" id="A0A6J4SBI2"/>
<evidence type="ECO:0008006" key="2">
    <source>
        <dbReference type="Google" id="ProtNLM"/>
    </source>
</evidence>
<gene>
    <name evidence="1" type="ORF">AVDCRST_MAG12-2252</name>
</gene>
<name>A0A6J4SBI2_9ACTN</name>
<proteinExistence type="predicted"/>
<accession>A0A6J4SBI2</accession>